<dbReference type="Proteomes" id="UP000001876">
    <property type="component" value="Unassembled WGS sequence"/>
</dbReference>
<dbReference type="Pfam" id="PF00324">
    <property type="entry name" value="AA_permease"/>
    <property type="match status" value="1"/>
</dbReference>
<feature type="region of interest" description="Disordered" evidence="7">
    <location>
        <begin position="511"/>
        <end position="583"/>
    </location>
</feature>
<evidence type="ECO:0000256" key="4">
    <source>
        <dbReference type="ARBA" id="ARBA00022692"/>
    </source>
</evidence>
<evidence type="ECO:0000256" key="6">
    <source>
        <dbReference type="ARBA" id="ARBA00023136"/>
    </source>
</evidence>
<dbReference type="Gene3D" id="1.20.1740.10">
    <property type="entry name" value="Amino acid/polyamine transporter I"/>
    <property type="match status" value="1"/>
</dbReference>
<sequence length="824" mass="86475">MAGSSSARSLSTLSGVVVPTCENMWGVLIFLRFFYVVGHAGVGVSLVIVLVSFLSSFFTVMSLSAMATNGPVEAGGAYYIISRALGHKLGGAVGCTYYLGLSLLAVLEVLGAIEVMLYMDSGLELGMGEAGGTRVWAVLLLGVLTVLVWGGMALVSRAGLFFAAVVGLTLSAYYASLVAAPLPGSSPLVTGLRASTLRSNWGEEYTDGITFSDVLSVFFPCFTGILSGANRSKALKDPEKSIPRGTLTAICLSACLYTSYMIMWGAVADRDYLKYGPSFSAASGRRRRHLLGGGSESMSVVSEMAWPDATVVQIGVIIASLSQALQCLITAPQVLNAIAADGTVPFLNVAAPLNKDGEPHIALFMTTGICLCASMIGSLDLVAPLLSICFLCAYAALNFSTFALGLTKAPSWRPTWRYFHWSLGLAGFLLCTTLAFVIRWYFALVAIVLLAALVAVRRGLEKVLAEFRIDAEVSVVEAGEDADMYAYTHDWTMRKEQAEQFRDALLAATGGKKDKDKDAGAGLGRLGEDSLGGTPGTGTPRGGRDSLDDPSSGNATPPRSGDVSPPGRASTSSPSLESSKKAGLSLRKAFPSEIDLVQGLDHRDVENTLLARRRHDRRSNESADASPYEHASLSSIFDMSSVSGEKPAKPPLAPIADDSPRPPPAAAAAEAEAGEGAADARPSVSSVTSDDVIIVEEEEADTNPPAVRKRSKSVGFVDNDVTASYSPAPQPAATKKTDAAAAAAAAAGGWVEDASGPAALNKIIRGKSQDARLVIVNLPDPDAIVMRNPSAYARYIEALVKGLPRVIFVHGTGREVYTSAEMGS</sequence>
<dbReference type="InterPro" id="IPR004841">
    <property type="entry name" value="AA-permease/SLC12A_dom"/>
</dbReference>
<keyword evidence="5 8" id="KW-1133">Transmembrane helix</keyword>
<feature type="transmembrane region" description="Helical" evidence="8">
    <location>
        <begin position="385"/>
        <end position="406"/>
    </location>
</feature>
<keyword evidence="4 8" id="KW-0812">Transmembrane</keyword>
<feature type="transmembrane region" description="Helical" evidence="8">
    <location>
        <begin position="89"/>
        <end position="113"/>
    </location>
</feature>
<dbReference type="AlphaFoldDB" id="C1MVD3"/>
<dbReference type="OrthoDB" id="1871016at2759"/>
<dbReference type="PANTHER" id="PTHR11827">
    <property type="entry name" value="SOLUTE CARRIER FAMILY 12, CATION COTRANSPORTERS"/>
    <property type="match status" value="1"/>
</dbReference>
<evidence type="ECO:0000256" key="1">
    <source>
        <dbReference type="ARBA" id="ARBA00004141"/>
    </source>
</evidence>
<feature type="domain" description="Amino acid permease/ SLC12A" evidence="9">
    <location>
        <begin position="16"/>
        <end position="456"/>
    </location>
</feature>
<evidence type="ECO:0000256" key="7">
    <source>
        <dbReference type="SAM" id="MobiDB-lite"/>
    </source>
</evidence>
<evidence type="ECO:0000313" key="10">
    <source>
        <dbReference type="EMBL" id="EEH56780.1"/>
    </source>
</evidence>
<name>C1MVD3_MICPC</name>
<dbReference type="GeneID" id="9685088"/>
<feature type="transmembrane region" description="Helical" evidence="8">
    <location>
        <begin position="361"/>
        <end position="379"/>
    </location>
</feature>
<proteinExistence type="inferred from homology"/>
<comment type="similarity">
    <text evidence="2">Belongs to the SLC12A transporter family.</text>
</comment>
<dbReference type="eggNOG" id="KOG2082">
    <property type="taxonomic scope" value="Eukaryota"/>
</dbReference>
<feature type="transmembrane region" description="Helical" evidence="8">
    <location>
        <begin position="41"/>
        <end position="68"/>
    </location>
</feature>
<dbReference type="InterPro" id="IPR004842">
    <property type="entry name" value="SLC12A_fam"/>
</dbReference>
<dbReference type="GO" id="GO:0016020">
    <property type="term" value="C:membrane"/>
    <property type="evidence" value="ECO:0007669"/>
    <property type="project" value="UniProtKB-SubCell"/>
</dbReference>
<feature type="transmembrane region" description="Helical" evidence="8">
    <location>
        <begin position="247"/>
        <end position="267"/>
    </location>
</feature>
<keyword evidence="3" id="KW-0813">Transport</keyword>
<dbReference type="PANTHER" id="PTHR11827:SF72">
    <property type="entry name" value="GH08340P"/>
    <property type="match status" value="1"/>
</dbReference>
<evidence type="ECO:0000256" key="3">
    <source>
        <dbReference type="ARBA" id="ARBA00022448"/>
    </source>
</evidence>
<feature type="transmembrane region" description="Helical" evidence="8">
    <location>
        <begin position="442"/>
        <end position="460"/>
    </location>
</feature>
<keyword evidence="6 8" id="KW-0472">Membrane</keyword>
<gene>
    <name evidence="10" type="ORF">MICPUCDRAFT_47619</name>
</gene>
<dbReference type="EMBL" id="GG663740">
    <property type="protein sequence ID" value="EEH56780.1"/>
    <property type="molecule type" value="Genomic_DNA"/>
</dbReference>
<dbReference type="STRING" id="564608.C1MVD3"/>
<accession>C1MVD3</accession>
<evidence type="ECO:0000256" key="8">
    <source>
        <dbReference type="SAM" id="Phobius"/>
    </source>
</evidence>
<feature type="region of interest" description="Disordered" evidence="7">
    <location>
        <begin position="611"/>
        <end position="630"/>
    </location>
</feature>
<feature type="transmembrane region" description="Helical" evidence="8">
    <location>
        <begin position="418"/>
        <end position="436"/>
    </location>
</feature>
<dbReference type="RefSeq" id="XP_003059648.1">
    <property type="nucleotide sequence ID" value="XM_003059602.1"/>
</dbReference>
<comment type="subcellular location">
    <subcellularLocation>
        <location evidence="1">Membrane</location>
        <topology evidence="1">Multi-pass membrane protein</topology>
    </subcellularLocation>
</comment>
<feature type="region of interest" description="Disordered" evidence="7">
    <location>
        <begin position="639"/>
        <end position="711"/>
    </location>
</feature>
<keyword evidence="11" id="KW-1185">Reference proteome</keyword>
<dbReference type="FunFam" id="1.20.1740.10:FF:000013">
    <property type="entry name" value="Solute carrier family 12 member"/>
    <property type="match status" value="1"/>
</dbReference>
<evidence type="ECO:0000259" key="9">
    <source>
        <dbReference type="Pfam" id="PF00324"/>
    </source>
</evidence>
<organism evidence="11">
    <name type="scientific">Micromonas pusilla (strain CCMP1545)</name>
    <name type="common">Picoplanktonic green alga</name>
    <dbReference type="NCBI Taxonomy" id="564608"/>
    <lineage>
        <taxon>Eukaryota</taxon>
        <taxon>Viridiplantae</taxon>
        <taxon>Chlorophyta</taxon>
        <taxon>Mamiellophyceae</taxon>
        <taxon>Mamiellales</taxon>
        <taxon>Mamiellaceae</taxon>
        <taxon>Micromonas</taxon>
    </lineage>
</organism>
<evidence type="ECO:0000256" key="2">
    <source>
        <dbReference type="ARBA" id="ARBA00010593"/>
    </source>
</evidence>
<feature type="transmembrane region" description="Helical" evidence="8">
    <location>
        <begin position="133"/>
        <end position="155"/>
    </location>
</feature>
<dbReference type="GO" id="GO:0015377">
    <property type="term" value="F:chloride:monoatomic cation symporter activity"/>
    <property type="evidence" value="ECO:0007669"/>
    <property type="project" value="InterPro"/>
</dbReference>
<feature type="compositionally biased region" description="Low complexity" evidence="7">
    <location>
        <begin position="666"/>
        <end position="692"/>
    </location>
</feature>
<protein>
    <submittedName>
        <fullName evidence="10">Cation-chloride cotransporter family</fullName>
    </submittedName>
</protein>
<reference evidence="10 11" key="1">
    <citation type="journal article" date="2009" name="Science">
        <title>Green evolution and dynamic adaptations revealed by genomes of the marine picoeukaryotes Micromonas.</title>
        <authorList>
            <person name="Worden A.Z."/>
            <person name="Lee J.H."/>
            <person name="Mock T."/>
            <person name="Rouze P."/>
            <person name="Simmons M.P."/>
            <person name="Aerts A.L."/>
            <person name="Allen A.E."/>
            <person name="Cuvelier M.L."/>
            <person name="Derelle E."/>
            <person name="Everett M.V."/>
            <person name="Foulon E."/>
            <person name="Grimwood J."/>
            <person name="Gundlach H."/>
            <person name="Henrissat B."/>
            <person name="Napoli C."/>
            <person name="McDonald S.M."/>
            <person name="Parker M.S."/>
            <person name="Rombauts S."/>
            <person name="Salamov A."/>
            <person name="Von Dassow P."/>
            <person name="Badger J.H."/>
            <person name="Coutinho P.M."/>
            <person name="Demir E."/>
            <person name="Dubchak I."/>
            <person name="Gentemann C."/>
            <person name="Eikrem W."/>
            <person name="Gready J.E."/>
            <person name="John U."/>
            <person name="Lanier W."/>
            <person name="Lindquist E.A."/>
            <person name="Lucas S."/>
            <person name="Mayer K.F."/>
            <person name="Moreau H."/>
            <person name="Not F."/>
            <person name="Otillar R."/>
            <person name="Panaud O."/>
            <person name="Pangilinan J."/>
            <person name="Paulsen I."/>
            <person name="Piegu B."/>
            <person name="Poliakov A."/>
            <person name="Robbens S."/>
            <person name="Schmutz J."/>
            <person name="Toulza E."/>
            <person name="Wyss T."/>
            <person name="Zelensky A."/>
            <person name="Zhou K."/>
            <person name="Armbrust E.V."/>
            <person name="Bhattacharya D."/>
            <person name="Goodenough U.W."/>
            <person name="Van de Peer Y."/>
            <person name="Grigoriev I.V."/>
        </authorList>
    </citation>
    <scope>NUCLEOTIDE SEQUENCE [LARGE SCALE GENOMIC DNA]</scope>
    <source>
        <strain evidence="10 11">CCMP1545</strain>
    </source>
</reference>
<feature type="transmembrane region" description="Helical" evidence="8">
    <location>
        <begin position="160"/>
        <end position="182"/>
    </location>
</feature>
<evidence type="ECO:0000313" key="11">
    <source>
        <dbReference type="Proteomes" id="UP000001876"/>
    </source>
</evidence>
<evidence type="ECO:0000256" key="5">
    <source>
        <dbReference type="ARBA" id="ARBA00022989"/>
    </source>
</evidence>
<dbReference type="KEGG" id="mpp:MICPUCDRAFT_47619"/>